<keyword evidence="3" id="KW-0449">Lipoprotein</keyword>
<evidence type="ECO:0000259" key="1">
    <source>
        <dbReference type="Pfam" id="PF10647"/>
    </source>
</evidence>
<name>A0A1H0G6G1_9ACTN</name>
<proteinExistence type="predicted"/>
<dbReference type="InterPro" id="IPR059026">
    <property type="entry name" value="LpqB_N"/>
</dbReference>
<evidence type="ECO:0000313" key="3">
    <source>
        <dbReference type="EMBL" id="SDO02493.1"/>
    </source>
</evidence>
<dbReference type="EMBL" id="FNIE01000007">
    <property type="protein sequence ID" value="SDO02493.1"/>
    <property type="molecule type" value="Genomic_DNA"/>
</dbReference>
<dbReference type="Proteomes" id="UP000199341">
    <property type="component" value="Unassembled WGS sequence"/>
</dbReference>
<evidence type="ECO:0000313" key="4">
    <source>
        <dbReference type="Proteomes" id="UP000199341"/>
    </source>
</evidence>
<dbReference type="SUPFAM" id="SSF63829">
    <property type="entry name" value="Calcium-dependent phosphotriesterase"/>
    <property type="match status" value="1"/>
</dbReference>
<dbReference type="Pfam" id="PF25976">
    <property type="entry name" value="LpqB_N"/>
    <property type="match status" value="1"/>
</dbReference>
<protein>
    <submittedName>
        <fullName evidence="3">Lipoprotein LpqB beta-propeller domain-containing protein</fullName>
    </submittedName>
</protein>
<organism evidence="3 4">
    <name type="scientific">Actinacidiphila guanduensis</name>
    <dbReference type="NCBI Taxonomy" id="310781"/>
    <lineage>
        <taxon>Bacteria</taxon>
        <taxon>Bacillati</taxon>
        <taxon>Actinomycetota</taxon>
        <taxon>Actinomycetes</taxon>
        <taxon>Kitasatosporales</taxon>
        <taxon>Streptomycetaceae</taxon>
        <taxon>Actinacidiphila</taxon>
    </lineage>
</organism>
<evidence type="ECO:0000259" key="2">
    <source>
        <dbReference type="Pfam" id="PF25976"/>
    </source>
</evidence>
<sequence>MEPMGGSRGRQGRRGRGLWRSVLPLGAVLLLAGCASMPSSGEVRKVGDTQRADADAQVRVGAIPPSKGENPSEIVSGFMEATTSSEADFTTAKKYLAKDAHWDPSAKITVFSGQPRSREVGGTSKEGYASVTLTATKAAVVDTKHAYQPDSGPFSTSFHLTRENNQWRIDELPAGLVLSDSDFQRIYHSANMYYFARLGPDAHGTDGPVRTLVADPVYLRNQTDPLVSTVSTLLDGPTDWLSQVVDTDNPAGARLYEKAADHGVTLDDSQQLRVRLNRAADGLGGERCTGLAAQLFATVQAQASARLASVDVEHADGSTACSLPGDQAQQYGPENLVGTSLAGPYYIEAAAPHRLLELSAGDTSPTPKAVPVPGPFGGSKAELSAVAIRRDGQVAAGVRSDGRDLVVDSVVDGGSFGKAVVTSDVKDGLSAPSWDGFGDLWVADRDPGASRLLVLRGGTGTPIQVPMPDLDGRVLSLRVASDGVRIALVVEQDGVKRLEIGRIVRSGTSREPAFSVTGLRKLSPAGESVTSVSWAGASRLVVLDTEPGGVQQIEYINTDGSAASALQGVSEAASVAASENQKLPLLASYAGRVYELPADANWRQVSPQGTFPVYPG</sequence>
<feature type="domain" description="Lipoprotein LpqB N-terminal" evidence="2">
    <location>
        <begin position="64"/>
        <end position="184"/>
    </location>
</feature>
<feature type="domain" description="Lipoprotein LpqB C-terminal" evidence="1">
    <location>
        <begin position="368"/>
        <end position="615"/>
    </location>
</feature>
<reference evidence="3 4" key="1">
    <citation type="submission" date="2016-10" db="EMBL/GenBank/DDBJ databases">
        <authorList>
            <person name="de Groot N.N."/>
        </authorList>
    </citation>
    <scope>NUCLEOTIDE SEQUENCE [LARGE SCALE GENOMIC DNA]</scope>
    <source>
        <strain evidence="3 4">CGMCC 4.2022</strain>
    </source>
</reference>
<dbReference type="Pfam" id="PF10647">
    <property type="entry name" value="Gmad1"/>
    <property type="match status" value="1"/>
</dbReference>
<gene>
    <name evidence="3" type="ORF">SAMN05216259_1077</name>
</gene>
<accession>A0A1H0G6G1</accession>
<dbReference type="InterPro" id="IPR018910">
    <property type="entry name" value="LpqB_C"/>
</dbReference>
<keyword evidence="4" id="KW-1185">Reference proteome</keyword>
<dbReference type="AlphaFoldDB" id="A0A1H0G6G1"/>
<dbReference type="STRING" id="310781.SAMN05216259_1077"/>